<evidence type="ECO:0000256" key="4">
    <source>
        <dbReference type="ARBA" id="ARBA00022673"/>
    </source>
</evidence>
<feature type="compositionally biased region" description="Basic and acidic residues" evidence="14">
    <location>
        <begin position="827"/>
        <end position="843"/>
    </location>
</feature>
<evidence type="ECO:0000256" key="12">
    <source>
        <dbReference type="ARBA" id="ARBA00023303"/>
    </source>
</evidence>
<feature type="transmembrane region" description="Helical" evidence="15">
    <location>
        <begin position="237"/>
        <end position="255"/>
    </location>
</feature>
<evidence type="ECO:0000256" key="13">
    <source>
        <dbReference type="RuleBase" id="RU003808"/>
    </source>
</evidence>
<protein>
    <submittedName>
        <fullName evidence="18">Voltage-dependent calcium channel type A subunit alpha-1-like</fullName>
    </submittedName>
</protein>
<comment type="subcellular location">
    <subcellularLocation>
        <location evidence="1 13">Membrane</location>
        <topology evidence="1 13">Multi-pass membrane protein</topology>
    </subcellularLocation>
</comment>
<evidence type="ECO:0000256" key="1">
    <source>
        <dbReference type="ARBA" id="ARBA00004141"/>
    </source>
</evidence>
<keyword evidence="3 13" id="KW-0109">Calcium transport</keyword>
<dbReference type="Pfam" id="PF00520">
    <property type="entry name" value="Ion_trans"/>
    <property type="match status" value="4"/>
</dbReference>
<evidence type="ECO:0000256" key="11">
    <source>
        <dbReference type="ARBA" id="ARBA00023180"/>
    </source>
</evidence>
<feature type="transmembrane region" description="Helical" evidence="15">
    <location>
        <begin position="612"/>
        <end position="633"/>
    </location>
</feature>
<evidence type="ECO:0000256" key="10">
    <source>
        <dbReference type="ARBA" id="ARBA00023136"/>
    </source>
</evidence>
<dbReference type="InterPro" id="IPR005821">
    <property type="entry name" value="Ion_trans_dom"/>
</dbReference>
<keyword evidence="2" id="KW-0813">Transport</keyword>
<feature type="transmembrane region" description="Helical" evidence="15">
    <location>
        <begin position="582"/>
        <end position="600"/>
    </location>
</feature>
<feature type="compositionally biased region" description="Polar residues" evidence="14">
    <location>
        <begin position="845"/>
        <end position="855"/>
    </location>
</feature>
<keyword evidence="5 15" id="KW-0812">Transmembrane</keyword>
<dbReference type="InterPro" id="IPR002077">
    <property type="entry name" value="VDCCAlpha1"/>
</dbReference>
<evidence type="ECO:0000256" key="3">
    <source>
        <dbReference type="ARBA" id="ARBA00022568"/>
    </source>
</evidence>
<evidence type="ECO:0000259" key="16">
    <source>
        <dbReference type="Pfam" id="PF00520"/>
    </source>
</evidence>
<gene>
    <name evidence="18" type="primary">LOC106477240</name>
</gene>
<feature type="region of interest" description="Disordered" evidence="14">
    <location>
        <begin position="818"/>
        <end position="929"/>
    </location>
</feature>
<feature type="compositionally biased region" description="Acidic residues" evidence="14">
    <location>
        <begin position="907"/>
        <end position="927"/>
    </location>
</feature>
<feature type="transmembrane region" description="Helical" evidence="15">
    <location>
        <begin position="207"/>
        <end position="228"/>
    </location>
</feature>
<feature type="transmembrane region" description="Helical" evidence="15">
    <location>
        <begin position="960"/>
        <end position="978"/>
    </location>
</feature>
<evidence type="ECO:0000256" key="14">
    <source>
        <dbReference type="SAM" id="MobiDB-lite"/>
    </source>
</evidence>
<feature type="transmembrane region" description="Helical" evidence="15">
    <location>
        <begin position="1253"/>
        <end position="1278"/>
    </location>
</feature>
<dbReference type="InterPro" id="IPR027359">
    <property type="entry name" value="Volt_channel_dom_sf"/>
</dbReference>
<keyword evidence="8 15" id="KW-1133">Transmembrane helix</keyword>
<keyword evidence="9" id="KW-0406">Ion transport</keyword>
<dbReference type="PANTHER" id="PTHR45628">
    <property type="entry name" value="VOLTAGE-DEPENDENT CALCIUM CHANNEL TYPE A SUBUNIT ALPHA-1"/>
    <property type="match status" value="1"/>
</dbReference>
<feature type="region of interest" description="Disordered" evidence="14">
    <location>
        <begin position="35"/>
        <end position="70"/>
    </location>
</feature>
<dbReference type="SUPFAM" id="SSF81324">
    <property type="entry name" value="Voltage-gated potassium channels"/>
    <property type="match status" value="3"/>
</dbReference>
<keyword evidence="6 13" id="KW-0106">Calcium</keyword>
<feature type="domain" description="Ion transport" evidence="16">
    <location>
        <begin position="167"/>
        <end position="452"/>
    </location>
</feature>
<feature type="transmembrane region" description="Helical" evidence="15">
    <location>
        <begin position="387"/>
        <end position="408"/>
    </location>
</feature>
<feature type="transmembrane region" description="Helical" evidence="15">
    <location>
        <begin position="1182"/>
        <end position="1208"/>
    </location>
</feature>
<feature type="transmembrane region" description="Helical" evidence="15">
    <location>
        <begin position="1030"/>
        <end position="1051"/>
    </location>
</feature>
<dbReference type="RefSeq" id="XP_022237165.1">
    <property type="nucleotide sequence ID" value="XM_022381457.1"/>
</dbReference>
<evidence type="ECO:0000256" key="6">
    <source>
        <dbReference type="ARBA" id="ARBA00022837"/>
    </source>
</evidence>
<evidence type="ECO:0000256" key="8">
    <source>
        <dbReference type="ARBA" id="ARBA00022989"/>
    </source>
</evidence>
<feature type="transmembrane region" description="Helical" evidence="15">
    <location>
        <begin position="780"/>
        <end position="807"/>
    </location>
</feature>
<dbReference type="PRINTS" id="PR00167">
    <property type="entry name" value="CACHANNEL"/>
</dbReference>
<dbReference type="Gene3D" id="6.10.250.2500">
    <property type="match status" value="1"/>
</dbReference>
<evidence type="ECO:0000313" key="17">
    <source>
        <dbReference type="Proteomes" id="UP000694941"/>
    </source>
</evidence>
<evidence type="ECO:0000256" key="7">
    <source>
        <dbReference type="ARBA" id="ARBA00022882"/>
    </source>
</evidence>
<keyword evidence="11" id="KW-0325">Glycoprotein</keyword>
<dbReference type="Gene3D" id="1.10.287.70">
    <property type="match status" value="3"/>
</dbReference>
<keyword evidence="7 13" id="KW-0851">Voltage-gated channel</keyword>
<keyword evidence="12" id="KW-0407">Ion channel</keyword>
<feature type="non-terminal residue" evidence="18">
    <location>
        <position position="1280"/>
    </location>
</feature>
<feature type="region of interest" description="Disordered" evidence="14">
    <location>
        <begin position="1"/>
        <end position="23"/>
    </location>
</feature>
<feature type="domain" description="Ion transport" evidence="16">
    <location>
        <begin position="959"/>
        <end position="1080"/>
    </location>
</feature>
<evidence type="ECO:0000256" key="9">
    <source>
        <dbReference type="ARBA" id="ARBA00023065"/>
    </source>
</evidence>
<evidence type="ECO:0000256" key="2">
    <source>
        <dbReference type="ARBA" id="ARBA00022448"/>
    </source>
</evidence>
<keyword evidence="4 13" id="KW-0107">Calcium channel</keyword>
<feature type="domain" description="Ion transport" evidence="16">
    <location>
        <begin position="581"/>
        <end position="816"/>
    </location>
</feature>
<name>A0ABM1S0L0_LIMPO</name>
<dbReference type="InterPro" id="IPR050599">
    <property type="entry name" value="VDCC_alpha-1_subunit"/>
</dbReference>
<feature type="transmembrane region" description="Helical" evidence="15">
    <location>
        <begin position="168"/>
        <end position="187"/>
    </location>
</feature>
<evidence type="ECO:0000256" key="5">
    <source>
        <dbReference type="ARBA" id="ARBA00022692"/>
    </source>
</evidence>
<feature type="transmembrane region" description="Helical" evidence="15">
    <location>
        <begin position="298"/>
        <end position="320"/>
    </location>
</feature>
<keyword evidence="17" id="KW-1185">Reference proteome</keyword>
<reference evidence="18" key="1">
    <citation type="submission" date="2025-08" db="UniProtKB">
        <authorList>
            <consortium name="RefSeq"/>
        </authorList>
    </citation>
    <scope>IDENTIFICATION</scope>
    <source>
        <tissue evidence="18">Muscle</tissue>
    </source>
</reference>
<sequence length="1280" mass="145532">MIGAAGSRHLGGRRRGSSPCISPHLQHMARLKLGTHDEEEEEEENGKAHPSTRLSIPELPQGVRFSRRRAVTTSDHKSCALVQTKFKGMTLEEVALRALSAEAAGVGEDSSSFEEYGRLTDPRSLVQAMAKRKSNQAEQEGRIPTSLFILREDNIIRRYTKFIIEWPPFEYAVLLTIIANCIVLALEEHLPNGDRTPLAQKLEKTEPYFLGIFCVESLLKILALGFILHKGAYLRNIWNMMDFIVVVTGFITSYAPDNLDVDLRTLRAIRVLRPLKLVSGIPSLQVVLKSILKAMAPLLQIGLLVLFAIVIFAIIGLEFYSGALHKTCYSIEDRTEIVTEGEQEVPCYQTPDPANAPFGAHTCAIDVASCLEGWIGPNYGITSFDNIFFAMLTVFQCITQEGWTSILYWTNDALGSTFNWIYFVPLIILGSFFMLNLVLGVLSGEFAKERERVENRQAFLKLRRQQQLERELNGYVEWICKAEEVILAEERTTEEEKMHIIEARRKAAAKRKKLKNLHSKSTDEDDEEEIEDDVPTKKIRLKGLARASYFKAKVKNKGACKAFWRAEKRFRFLIRHLVKTQVFYWVVIVLVFLNTVCVAIEHYNQPPWLTDFLFFAEFVFLGLFIFEMLMKMYALGPRIYFESAFNRFDCVVIAGSIFEVIWSSFRDGSFGLSVLRALRLLRIFKVTKYWASLRNLVISLLSSMRSIISLLFLLFLFILIFALLGMQLFGGAFNFPEGTPSANFNTFPIALLTVFQILTGEDWNEVMYSGIESQGGIRSGMIYCLYFIILVLFGNYTLLNVFLAIAVDNLANAQELTAAEEEEEKEDKERAKENLGKEADDWHLGNNNNSGSDPPQVNICPPSPMNNPDGINTQYNYDGENTKKCSQEKLALQESEKEQSNENINLSDDDDDGNEVDEDRTNEDEEIAGPKPMLPYSSMFLFSPTNPIRRAAHYVVNLRYFDLFIMIIISLSSIALAAEDPVVEDSEKNRVLNYFDYAFTGVFTMEMVLKVVDQGIVFHPGSYCRDPWNILDAIVVICALVAFAFAGSSTGQNLSTIKSMRVLRVLRPLKTIKRVPKLKVGILQTKAVQLFNGKFFYCTDESKLTREECNGYFFVFPGDGGPPEVNKREWQKQPFHYDDVMSAMLTLFTVSTGEGWPAVLKNSMDATYPNYGPLPRFRIEMAIFYVVFFIVFPFFFVNIFVALIIITFQEQGEKELEEGELDKNQKSCIDFALQAKPLQRYMPKNKDGAKYKIWSVVVSTAFEYLIMVLIVLNTILLMMK</sequence>
<feature type="transmembrane region" description="Helical" evidence="15">
    <location>
        <begin position="707"/>
        <end position="730"/>
    </location>
</feature>
<proteinExistence type="inferred from homology"/>
<evidence type="ECO:0000256" key="15">
    <source>
        <dbReference type="SAM" id="Phobius"/>
    </source>
</evidence>
<evidence type="ECO:0000313" key="18">
    <source>
        <dbReference type="RefSeq" id="XP_022237165.1"/>
    </source>
</evidence>
<dbReference type="PANTHER" id="PTHR45628:SF7">
    <property type="entry name" value="VOLTAGE-DEPENDENT CALCIUM CHANNEL TYPE A SUBUNIT ALPHA-1"/>
    <property type="match status" value="1"/>
</dbReference>
<dbReference type="Proteomes" id="UP000694941">
    <property type="component" value="Unplaced"/>
</dbReference>
<feature type="transmembrane region" description="Helical" evidence="15">
    <location>
        <begin position="420"/>
        <end position="442"/>
    </location>
</feature>
<comment type="similarity">
    <text evidence="13">Belongs to the calcium channel alpha-1 subunit (TC 1.A.1.11) family.</text>
</comment>
<organism evidence="17 18">
    <name type="scientific">Limulus polyphemus</name>
    <name type="common">Atlantic horseshoe crab</name>
    <dbReference type="NCBI Taxonomy" id="6850"/>
    <lineage>
        <taxon>Eukaryota</taxon>
        <taxon>Metazoa</taxon>
        <taxon>Ecdysozoa</taxon>
        <taxon>Arthropoda</taxon>
        <taxon>Chelicerata</taxon>
        <taxon>Merostomata</taxon>
        <taxon>Xiphosura</taxon>
        <taxon>Limulidae</taxon>
        <taxon>Limulus</taxon>
    </lineage>
</organism>
<dbReference type="Gene3D" id="1.20.120.350">
    <property type="entry name" value="Voltage-gated potassium channels. Chain C"/>
    <property type="match status" value="3"/>
</dbReference>
<accession>A0ABM1S0L0</accession>
<feature type="domain" description="Ion transport" evidence="16">
    <location>
        <begin position="1087"/>
        <end position="1214"/>
    </location>
</feature>
<keyword evidence="10 15" id="KW-0472">Membrane</keyword>
<dbReference type="GeneID" id="106477240"/>